<dbReference type="SMART" id="SM00220">
    <property type="entry name" value="S_TKc"/>
    <property type="match status" value="1"/>
</dbReference>
<dbReference type="InterPro" id="IPR000719">
    <property type="entry name" value="Prot_kinase_dom"/>
</dbReference>
<keyword evidence="7" id="KW-0677">Repeat</keyword>
<dbReference type="GO" id="GO:0006950">
    <property type="term" value="P:response to stress"/>
    <property type="evidence" value="ECO:0007669"/>
    <property type="project" value="UniProtKB-ARBA"/>
</dbReference>
<keyword evidence="5" id="KW-0812">Transmembrane</keyword>
<evidence type="ECO:0000256" key="4">
    <source>
        <dbReference type="ARBA" id="ARBA00022679"/>
    </source>
</evidence>
<keyword evidence="8" id="KW-0547">Nucleotide-binding</keyword>
<dbReference type="Pfam" id="PF01657">
    <property type="entry name" value="Stress-antifung"/>
    <property type="match status" value="2"/>
</dbReference>
<reference evidence="16" key="1">
    <citation type="submission" date="2025-08" db="UniProtKB">
        <authorList>
            <consortium name="RefSeq"/>
        </authorList>
    </citation>
    <scope>IDENTIFICATION</scope>
    <source>
        <tissue evidence="16">Leaves</tissue>
    </source>
</reference>
<proteinExistence type="predicted"/>
<sequence>MLSFNPFFLPVVLLLLLGSLSLTTHAADPPPLYQVCENRTFSQNSPYNSSLKSLLSSLSSNVTRNIEFYNTTSGQNTSDILYGLFLCRGDVNSQKCQACVAAATKELATKCSKEKLAVIWYDECMIHYSNESIFSTMAVRPRISMLNTQDNGNITERDRFNPLVSMTMTDLASRVSNFPIGVKKFGTNRTKFLEFQDLYSLVQCTPDLSSGDCNLCLRIAINRLPICCDGKRGGRVLLPSCNIRYELYPFYKDASTAPPPTPWPPSPGLAAGSKGTKRNNTTRTVVVIVVPTLVGIILVISIIYLFLRLRKRKDNFETMDEMGNVESLQFDFDVIRAATADFSDANKLGRGGFGPVYKGKLSNGQEIAVKRLSKNSGQGDLEFKNEVVLVAKLQHRNLVRLLGFCLEGNERLLVYEFVTNRSLDHHIFDPKKSANLDWESRYKIIKGIARGLLYLHEDSRLRIIHRDLKAANVLLDIEMNPKISDFGMARMCVLDQTEGNTNRIVGTYGYMAPEYAMLGQFSIKSDVFSFGVLMLEIVSGQKITSFREGENREYLLSYAWKNWREGTAANLIDLTLRSGPLSEMIRCIHIGLLCVQANVADRLDMATVVLMLNSNSIALPLPTQPASFMQNGFPLTTSMKLDTDCKPVSQYEVSITELDPR</sequence>
<dbReference type="Gene3D" id="3.30.430.20">
    <property type="entry name" value="Gnk2 domain, C-X8-C-X2-C motif"/>
    <property type="match status" value="2"/>
</dbReference>
<evidence type="ECO:0000313" key="16">
    <source>
        <dbReference type="RefSeq" id="XP_018837196.1"/>
    </source>
</evidence>
<dbReference type="GO" id="GO:0005886">
    <property type="term" value="C:plasma membrane"/>
    <property type="evidence" value="ECO:0000318"/>
    <property type="project" value="GO_Central"/>
</dbReference>
<keyword evidence="3" id="KW-0597">Phosphoprotein</keyword>
<dbReference type="GO" id="GO:0004674">
    <property type="term" value="F:protein serine/threonine kinase activity"/>
    <property type="evidence" value="ECO:0000318"/>
    <property type="project" value="GO_Central"/>
</dbReference>
<evidence type="ECO:0000256" key="3">
    <source>
        <dbReference type="ARBA" id="ARBA00022553"/>
    </source>
</evidence>
<dbReference type="InterPro" id="IPR038408">
    <property type="entry name" value="GNK2_sf"/>
</dbReference>
<dbReference type="GO" id="GO:0005524">
    <property type="term" value="F:ATP binding"/>
    <property type="evidence" value="ECO:0007669"/>
    <property type="project" value="UniProtKB-KW"/>
</dbReference>
<dbReference type="PANTHER" id="PTHR27002:SF1098">
    <property type="entry name" value="CYSTEINE-RICH RECEPTOR-LIKE PROTEIN KINASE 29"/>
    <property type="match status" value="1"/>
</dbReference>
<evidence type="ECO:0000256" key="6">
    <source>
        <dbReference type="ARBA" id="ARBA00022729"/>
    </source>
</evidence>
<dbReference type="FunFam" id="3.30.430.20:FF:000003">
    <property type="entry name" value="Cysteine-rich RLK (RECEPTOR-like protein kinase) 10"/>
    <property type="match status" value="1"/>
</dbReference>
<dbReference type="Gene3D" id="1.10.510.10">
    <property type="entry name" value="Transferase(Phosphotransferase) domain 1"/>
    <property type="match status" value="1"/>
</dbReference>
<dbReference type="PROSITE" id="PS00108">
    <property type="entry name" value="PROTEIN_KINASE_ST"/>
    <property type="match status" value="1"/>
</dbReference>
<dbReference type="GeneID" id="109003501"/>
<keyword evidence="11" id="KW-1133">Transmembrane helix</keyword>
<dbReference type="KEGG" id="jre:109003501"/>
<dbReference type="PROSITE" id="PS51473">
    <property type="entry name" value="GNK2"/>
    <property type="match status" value="2"/>
</dbReference>
<dbReference type="InterPro" id="IPR002902">
    <property type="entry name" value="GNK2"/>
</dbReference>
<gene>
    <name evidence="16" type="primary">LOC109003501</name>
</gene>
<evidence type="ECO:0000256" key="13">
    <source>
        <dbReference type="ARBA" id="ARBA00023170"/>
    </source>
</evidence>
<dbReference type="CDD" id="cd14066">
    <property type="entry name" value="STKc_IRAK"/>
    <property type="match status" value="1"/>
</dbReference>
<accession>A0A2I4FZX6</accession>
<keyword evidence="6" id="KW-0732">Signal</keyword>
<evidence type="ECO:0000256" key="7">
    <source>
        <dbReference type="ARBA" id="ARBA00022737"/>
    </source>
</evidence>
<dbReference type="GO" id="GO:0007165">
    <property type="term" value="P:signal transduction"/>
    <property type="evidence" value="ECO:0000318"/>
    <property type="project" value="GO_Central"/>
</dbReference>
<keyword evidence="12" id="KW-0472">Membrane</keyword>
<dbReference type="PANTHER" id="PTHR27002">
    <property type="entry name" value="RECEPTOR-LIKE SERINE/THREONINE-PROTEIN KINASE SD1-8"/>
    <property type="match status" value="1"/>
</dbReference>
<evidence type="ECO:0000256" key="5">
    <source>
        <dbReference type="ARBA" id="ARBA00022692"/>
    </source>
</evidence>
<dbReference type="Gramene" id="Jr03_10060_p1">
    <property type="protein sequence ID" value="cds.Jr03_10060_p1"/>
    <property type="gene ID" value="Jr03_10060"/>
</dbReference>
<dbReference type="Pfam" id="PF07714">
    <property type="entry name" value="PK_Tyr_Ser-Thr"/>
    <property type="match status" value="1"/>
</dbReference>
<name>A0A2I4FZX6_JUGRE</name>
<keyword evidence="10" id="KW-0067">ATP-binding</keyword>
<organism evidence="15 16">
    <name type="scientific">Juglans regia</name>
    <name type="common">English walnut</name>
    <dbReference type="NCBI Taxonomy" id="51240"/>
    <lineage>
        <taxon>Eukaryota</taxon>
        <taxon>Viridiplantae</taxon>
        <taxon>Streptophyta</taxon>
        <taxon>Embryophyta</taxon>
        <taxon>Tracheophyta</taxon>
        <taxon>Spermatophyta</taxon>
        <taxon>Magnoliopsida</taxon>
        <taxon>eudicotyledons</taxon>
        <taxon>Gunneridae</taxon>
        <taxon>Pentapetalae</taxon>
        <taxon>rosids</taxon>
        <taxon>fabids</taxon>
        <taxon>Fagales</taxon>
        <taxon>Juglandaceae</taxon>
        <taxon>Juglans</taxon>
    </lineage>
</organism>
<dbReference type="InterPro" id="IPR011009">
    <property type="entry name" value="Kinase-like_dom_sf"/>
</dbReference>
<evidence type="ECO:0000256" key="11">
    <source>
        <dbReference type="ARBA" id="ARBA00022989"/>
    </source>
</evidence>
<keyword evidence="2" id="KW-0723">Serine/threonine-protein kinase</keyword>
<evidence type="ECO:0000256" key="9">
    <source>
        <dbReference type="ARBA" id="ARBA00022777"/>
    </source>
</evidence>
<keyword evidence="15" id="KW-1185">Reference proteome</keyword>
<comment type="subcellular location">
    <subcellularLocation>
        <location evidence="1">Membrane</location>
        <topology evidence="1">Single-pass membrane protein</topology>
    </subcellularLocation>
</comment>
<dbReference type="Proteomes" id="UP000235220">
    <property type="component" value="Chromosome 3"/>
</dbReference>
<dbReference type="RefSeq" id="XP_018837196.1">
    <property type="nucleotide sequence ID" value="XM_018981651.2"/>
</dbReference>
<evidence type="ECO:0000256" key="12">
    <source>
        <dbReference type="ARBA" id="ARBA00023136"/>
    </source>
</evidence>
<dbReference type="FunFam" id="1.10.510.10:FF:000129">
    <property type="entry name" value="cysteine-rich receptor-like protein kinase 10"/>
    <property type="match status" value="1"/>
</dbReference>
<dbReference type="PROSITE" id="PS50011">
    <property type="entry name" value="PROTEIN_KINASE_DOM"/>
    <property type="match status" value="1"/>
</dbReference>
<dbReference type="SUPFAM" id="SSF56112">
    <property type="entry name" value="Protein kinase-like (PK-like)"/>
    <property type="match status" value="1"/>
</dbReference>
<keyword evidence="9" id="KW-0418">Kinase</keyword>
<keyword evidence="14" id="KW-0325">Glycoprotein</keyword>
<keyword evidence="4" id="KW-0808">Transferase</keyword>
<keyword evidence="13" id="KW-0675">Receptor</keyword>
<evidence type="ECO:0000256" key="14">
    <source>
        <dbReference type="ARBA" id="ARBA00023180"/>
    </source>
</evidence>
<evidence type="ECO:0000256" key="10">
    <source>
        <dbReference type="ARBA" id="ARBA00022840"/>
    </source>
</evidence>
<dbReference type="AlphaFoldDB" id="A0A2I4FZX6"/>
<dbReference type="FunFam" id="3.30.200.20:FF:000959">
    <property type="entry name" value="Cysteine-rich receptor-like protein kinase 17"/>
    <property type="match status" value="1"/>
</dbReference>
<evidence type="ECO:0000256" key="2">
    <source>
        <dbReference type="ARBA" id="ARBA00022527"/>
    </source>
</evidence>
<protein>
    <submittedName>
        <fullName evidence="16">Receptor-like protein kinase At4g00960 isoform X1</fullName>
    </submittedName>
</protein>
<dbReference type="FunFam" id="3.30.430.20:FF:000012">
    <property type="entry name" value="Cysteine-rich receptor-like protein kinase 25"/>
    <property type="match status" value="1"/>
</dbReference>
<dbReference type="Gene3D" id="3.30.200.20">
    <property type="entry name" value="Phosphorylase Kinase, domain 1"/>
    <property type="match status" value="1"/>
</dbReference>
<dbReference type="OrthoDB" id="4062651at2759"/>
<evidence type="ECO:0000256" key="1">
    <source>
        <dbReference type="ARBA" id="ARBA00004167"/>
    </source>
</evidence>
<dbReference type="InterPro" id="IPR001245">
    <property type="entry name" value="Ser-Thr/Tyr_kinase_cat_dom"/>
</dbReference>
<dbReference type="GO" id="GO:0006955">
    <property type="term" value="P:immune response"/>
    <property type="evidence" value="ECO:0000318"/>
    <property type="project" value="GO_Central"/>
</dbReference>
<dbReference type="CDD" id="cd23509">
    <property type="entry name" value="Gnk2-like"/>
    <property type="match status" value="2"/>
</dbReference>
<dbReference type="InterPro" id="IPR008271">
    <property type="entry name" value="Ser/Thr_kinase_AS"/>
</dbReference>
<evidence type="ECO:0000313" key="15">
    <source>
        <dbReference type="Proteomes" id="UP000235220"/>
    </source>
</evidence>
<evidence type="ECO:0000256" key="8">
    <source>
        <dbReference type="ARBA" id="ARBA00022741"/>
    </source>
</evidence>